<protein>
    <submittedName>
        <fullName evidence="7">O-antigen/teichoic acid export membrane protein</fullName>
    </submittedName>
</protein>
<reference evidence="7 8" key="1">
    <citation type="submission" date="2018-11" db="EMBL/GenBank/DDBJ databases">
        <title>Genomic Encyclopedia of Type Strains, Phase IV (KMG-IV): sequencing the most valuable type-strain genomes for metagenomic binning, comparative biology and taxonomic classification.</title>
        <authorList>
            <person name="Goeker M."/>
        </authorList>
    </citation>
    <scope>NUCLEOTIDE SEQUENCE [LARGE SCALE GENOMIC DNA]</scope>
    <source>
        <strain evidence="7 8">DSM 5900</strain>
    </source>
</reference>
<feature type="transmembrane region" description="Helical" evidence="6">
    <location>
        <begin position="283"/>
        <end position="302"/>
    </location>
</feature>
<sequence>MHHVVQSFATTALIQLVGLANAVLLARILGPEGRGELALVLLYPVLALGLIGMAMSDAVVYRAAKGVAPQRLAPTVLLLALAAGLVAFAAGWLVVPILLAGHDPAVVRSGLVYFLMVPAGLAGLYLGGVFQGRLEYGAWNAIRAATTIATATAVAGLVLLGLAEVASVTLAYLAGFCLSAALALLLARRRGWLAARPDGREVGAILRFAAPLQLGVLVQLVNERLDQLLIAHLLTPTDLGLYVAAMAIAIIPSIPAVTLASVAYPRIAGVAEAADRGPVVERYVRLAAALAGVIALLLLAAADRLVALLYGPEFAPAVPILAWYAAGAVALAMRAVLAQAVKASGRPGLAMLAELAGLAVNIVLLLVLLPRVGVAGAAMAYAGMQATVLALLTIAAVRVAGFRPGRLVRDTPREVADQMRRLAQL</sequence>
<keyword evidence="4 6" id="KW-1133">Transmembrane helix</keyword>
<feature type="transmembrane region" description="Helical" evidence="6">
    <location>
        <begin position="199"/>
        <end position="221"/>
    </location>
</feature>
<keyword evidence="3 6" id="KW-0812">Transmembrane</keyword>
<dbReference type="Proteomes" id="UP000278222">
    <property type="component" value="Unassembled WGS sequence"/>
</dbReference>
<feature type="transmembrane region" description="Helical" evidence="6">
    <location>
        <begin position="314"/>
        <end position="337"/>
    </location>
</feature>
<evidence type="ECO:0000256" key="1">
    <source>
        <dbReference type="ARBA" id="ARBA00004651"/>
    </source>
</evidence>
<keyword evidence="5 6" id="KW-0472">Membrane</keyword>
<dbReference type="GO" id="GO:0005886">
    <property type="term" value="C:plasma membrane"/>
    <property type="evidence" value="ECO:0007669"/>
    <property type="project" value="UniProtKB-SubCell"/>
</dbReference>
<comment type="subcellular location">
    <subcellularLocation>
        <location evidence="1">Cell membrane</location>
        <topology evidence="1">Multi-pass membrane protein</topology>
    </subcellularLocation>
</comment>
<feature type="transmembrane region" description="Helical" evidence="6">
    <location>
        <begin position="111"/>
        <end position="130"/>
    </location>
</feature>
<dbReference type="OrthoDB" id="8482265at2"/>
<feature type="transmembrane region" description="Helical" evidence="6">
    <location>
        <begin position="241"/>
        <end position="262"/>
    </location>
</feature>
<dbReference type="Pfam" id="PF01943">
    <property type="entry name" value="Polysacc_synt"/>
    <property type="match status" value="1"/>
</dbReference>
<evidence type="ECO:0000313" key="7">
    <source>
        <dbReference type="EMBL" id="ROP84595.1"/>
    </source>
</evidence>
<evidence type="ECO:0000256" key="2">
    <source>
        <dbReference type="ARBA" id="ARBA00022475"/>
    </source>
</evidence>
<comment type="caution">
    <text evidence="7">The sequence shown here is derived from an EMBL/GenBank/DDBJ whole genome shotgun (WGS) entry which is preliminary data.</text>
</comment>
<dbReference type="InterPro" id="IPR050833">
    <property type="entry name" value="Poly_Biosynth_Transport"/>
</dbReference>
<proteinExistence type="predicted"/>
<dbReference type="PANTHER" id="PTHR30250:SF11">
    <property type="entry name" value="O-ANTIGEN TRANSPORTER-RELATED"/>
    <property type="match status" value="1"/>
</dbReference>
<dbReference type="PANTHER" id="PTHR30250">
    <property type="entry name" value="PST FAMILY PREDICTED COLANIC ACID TRANSPORTER"/>
    <property type="match status" value="1"/>
</dbReference>
<evidence type="ECO:0000256" key="5">
    <source>
        <dbReference type="ARBA" id="ARBA00023136"/>
    </source>
</evidence>
<dbReference type="AlphaFoldDB" id="A0A3N1L5C1"/>
<feature type="transmembrane region" description="Helical" evidence="6">
    <location>
        <begin position="169"/>
        <end position="187"/>
    </location>
</feature>
<organism evidence="7 8">
    <name type="scientific">Stella humosa</name>
    <dbReference type="NCBI Taxonomy" id="94"/>
    <lineage>
        <taxon>Bacteria</taxon>
        <taxon>Pseudomonadati</taxon>
        <taxon>Pseudomonadota</taxon>
        <taxon>Alphaproteobacteria</taxon>
        <taxon>Rhodospirillales</taxon>
        <taxon>Stellaceae</taxon>
        <taxon>Stella</taxon>
    </lineage>
</organism>
<keyword evidence="8" id="KW-1185">Reference proteome</keyword>
<feature type="transmembrane region" description="Helical" evidence="6">
    <location>
        <begin position="349"/>
        <end position="369"/>
    </location>
</feature>
<gene>
    <name evidence="7" type="ORF">EDC65_3950</name>
</gene>
<feature type="transmembrane region" description="Helical" evidence="6">
    <location>
        <begin position="375"/>
        <end position="397"/>
    </location>
</feature>
<feature type="transmembrane region" description="Helical" evidence="6">
    <location>
        <begin position="76"/>
        <end position="99"/>
    </location>
</feature>
<keyword evidence="2" id="KW-1003">Cell membrane</keyword>
<evidence type="ECO:0000256" key="4">
    <source>
        <dbReference type="ARBA" id="ARBA00022989"/>
    </source>
</evidence>
<name>A0A3N1L5C1_9PROT</name>
<evidence type="ECO:0000256" key="3">
    <source>
        <dbReference type="ARBA" id="ARBA00022692"/>
    </source>
</evidence>
<dbReference type="InterPro" id="IPR002797">
    <property type="entry name" value="Polysacc_synth"/>
</dbReference>
<accession>A0A3N1L5C1</accession>
<dbReference type="EMBL" id="RJKX01000015">
    <property type="protein sequence ID" value="ROP84595.1"/>
    <property type="molecule type" value="Genomic_DNA"/>
</dbReference>
<feature type="transmembrane region" description="Helical" evidence="6">
    <location>
        <begin position="38"/>
        <end position="64"/>
    </location>
</feature>
<feature type="transmembrane region" description="Helical" evidence="6">
    <location>
        <begin position="142"/>
        <end position="163"/>
    </location>
</feature>
<evidence type="ECO:0000313" key="8">
    <source>
        <dbReference type="Proteomes" id="UP000278222"/>
    </source>
</evidence>
<evidence type="ECO:0000256" key="6">
    <source>
        <dbReference type="SAM" id="Phobius"/>
    </source>
</evidence>
<dbReference type="RefSeq" id="WP_123692640.1">
    <property type="nucleotide sequence ID" value="NZ_AP019700.1"/>
</dbReference>